<evidence type="ECO:0000313" key="2">
    <source>
        <dbReference type="Proteomes" id="UP000216312"/>
    </source>
</evidence>
<gene>
    <name evidence="1" type="ORF">CGW93_01120</name>
</gene>
<protein>
    <submittedName>
        <fullName evidence="1">Uncharacterized protein</fullName>
    </submittedName>
</protein>
<comment type="caution">
    <text evidence="1">The sequence shown here is derived from an EMBL/GenBank/DDBJ whole genome shotgun (WGS) entry which is preliminary data.</text>
</comment>
<accession>A0A257LVF1</accession>
<dbReference type="AlphaFoldDB" id="A0A257LVF1"/>
<evidence type="ECO:0000313" key="1">
    <source>
        <dbReference type="EMBL" id="OYV03400.1"/>
    </source>
</evidence>
<dbReference type="EMBL" id="NMUJ01000007">
    <property type="protein sequence ID" value="OYV03400.1"/>
    <property type="molecule type" value="Genomic_DNA"/>
</dbReference>
<name>A0A257LVF1_UNCW3</name>
<dbReference type="Proteomes" id="UP000216312">
    <property type="component" value="Unassembled WGS sequence"/>
</dbReference>
<proteinExistence type="predicted"/>
<reference evidence="2" key="1">
    <citation type="submission" date="2017-07" db="EMBL/GenBank/DDBJ databases">
        <title>Novel pathways for hydrocarbon cycling and metabolic interdependencies in hydrothermal sediment communities.</title>
        <authorList>
            <person name="Dombrowski N."/>
            <person name="Seitz K."/>
            <person name="Teske A."/>
            <person name="Baker B."/>
        </authorList>
    </citation>
    <scope>NUCLEOTIDE SEQUENCE [LARGE SCALE GENOMIC DNA]</scope>
</reference>
<organism evidence="1 2">
    <name type="scientific">candidate division WOR-3 bacterium 4484_18</name>
    <dbReference type="NCBI Taxonomy" id="2020626"/>
    <lineage>
        <taxon>Bacteria</taxon>
        <taxon>Bacteria division WOR-3</taxon>
    </lineage>
</organism>
<sequence length="298" mass="34579">MSYTLLLLILVSGSGWDRFRDWLEDTIHKIYNWTQRIEPDVGLAFIKLPTTTYEWCKYSNPAEDVDEGLYSSYTRYFMGDDCFAFKWVRKNNRNLYKVSGLGTGIADMELRDETGRWLQAYYGVYQVVLTCGYTRVWDNTMVGIVPKLIYEKIYVSSITHWAIGIGITHRPSEKWEIGFVVDNLGPIGYYTPERYYRVRLPIVLAIDLSYKGSNFTGNLELRKDSDTPLFYIISGKMEVTSDLKINVGIPIAHRTRVWNVGFDYNLTAKDIPITFSYMLGGWHYNLGYVSTITIRLRV</sequence>